<organism evidence="7 8">
    <name type="scientific">Dioscorea cayennensis subsp. rotundata</name>
    <name type="common">White Guinea yam</name>
    <name type="synonym">Dioscorea rotundata</name>
    <dbReference type="NCBI Taxonomy" id="55577"/>
    <lineage>
        <taxon>Eukaryota</taxon>
        <taxon>Viridiplantae</taxon>
        <taxon>Streptophyta</taxon>
        <taxon>Embryophyta</taxon>
        <taxon>Tracheophyta</taxon>
        <taxon>Spermatophyta</taxon>
        <taxon>Magnoliopsida</taxon>
        <taxon>Liliopsida</taxon>
        <taxon>Dioscoreales</taxon>
        <taxon>Dioscoreaceae</taxon>
        <taxon>Dioscorea</taxon>
    </lineage>
</organism>
<evidence type="ECO:0000256" key="1">
    <source>
        <dbReference type="ARBA" id="ARBA00009178"/>
    </source>
</evidence>
<keyword evidence="4" id="KW-1015">Disulfide bond</keyword>
<keyword evidence="2" id="KW-0372">Hormone</keyword>
<evidence type="ECO:0000256" key="6">
    <source>
        <dbReference type="SAM" id="SignalP"/>
    </source>
</evidence>
<dbReference type="Pfam" id="PF05498">
    <property type="entry name" value="RALF"/>
    <property type="match status" value="1"/>
</dbReference>
<gene>
    <name evidence="8" type="primary">LOC120261923</name>
</gene>
<evidence type="ECO:0000256" key="5">
    <source>
        <dbReference type="SAM" id="MobiDB-lite"/>
    </source>
</evidence>
<dbReference type="GO" id="GO:0005179">
    <property type="term" value="F:hormone activity"/>
    <property type="evidence" value="ECO:0007669"/>
    <property type="project" value="UniProtKB-KW"/>
</dbReference>
<dbReference type="PANTHER" id="PTHR33136:SF6">
    <property type="entry name" value="PROTEIN RALF-LIKE 34"/>
    <property type="match status" value="1"/>
</dbReference>
<dbReference type="AlphaFoldDB" id="A0AB40BGX8"/>
<proteinExistence type="inferred from homology"/>
<reference evidence="8" key="1">
    <citation type="submission" date="2025-08" db="UniProtKB">
        <authorList>
            <consortium name="RefSeq"/>
        </authorList>
    </citation>
    <scope>IDENTIFICATION</scope>
</reference>
<evidence type="ECO:0000256" key="2">
    <source>
        <dbReference type="ARBA" id="ARBA00022702"/>
    </source>
</evidence>
<evidence type="ECO:0000256" key="3">
    <source>
        <dbReference type="ARBA" id="ARBA00022729"/>
    </source>
</evidence>
<dbReference type="PANTHER" id="PTHR33136">
    <property type="entry name" value="RAPID ALKALINIZATION FACTOR-LIKE"/>
    <property type="match status" value="1"/>
</dbReference>
<feature type="chain" id="PRO_5044309990" evidence="6">
    <location>
        <begin position="29"/>
        <end position="124"/>
    </location>
</feature>
<dbReference type="GO" id="GO:0019722">
    <property type="term" value="P:calcium-mediated signaling"/>
    <property type="evidence" value="ECO:0007669"/>
    <property type="project" value="TreeGrafter"/>
</dbReference>
<feature type="region of interest" description="Disordered" evidence="5">
    <location>
        <begin position="90"/>
        <end position="124"/>
    </location>
</feature>
<name>A0AB40BGX8_DIOCR</name>
<keyword evidence="3 6" id="KW-0732">Signal</keyword>
<feature type="signal peptide" evidence="6">
    <location>
        <begin position="1"/>
        <end position="28"/>
    </location>
</feature>
<dbReference type="Proteomes" id="UP001515500">
    <property type="component" value="Chromosome 5"/>
</dbReference>
<evidence type="ECO:0000256" key="4">
    <source>
        <dbReference type="ARBA" id="ARBA00023157"/>
    </source>
</evidence>
<accession>A0AB40BGX8</accession>
<dbReference type="InterPro" id="IPR008801">
    <property type="entry name" value="RALF"/>
</dbReference>
<protein>
    <submittedName>
        <fullName evidence="8">Rapid alkalinization factor-like</fullName>
    </submittedName>
</protein>
<dbReference type="GeneID" id="120261923"/>
<evidence type="ECO:0000313" key="8">
    <source>
        <dbReference type="RefSeq" id="XP_039125879.1"/>
    </source>
</evidence>
<comment type="similarity">
    <text evidence="1">Belongs to the plant rapid alkalinization factor (RALF) family.</text>
</comment>
<dbReference type="GO" id="GO:0009506">
    <property type="term" value="C:plasmodesma"/>
    <property type="evidence" value="ECO:0007669"/>
    <property type="project" value="TreeGrafter"/>
</dbReference>
<keyword evidence="7" id="KW-1185">Reference proteome</keyword>
<dbReference type="RefSeq" id="XP_039125879.1">
    <property type="nucleotide sequence ID" value="XM_039269945.1"/>
</dbReference>
<evidence type="ECO:0000313" key="7">
    <source>
        <dbReference type="Proteomes" id="UP001515500"/>
    </source>
</evidence>
<sequence>MKITKNKQYSFSLCFSLVILSLAAATAAVVSSHAYNTADTKFIRRTCNGTIAECEAENSEFEMDSEIHHRLLQQSGTKIDYGALVPDRPACDSGNGKSYSDCTPRRNGNPPSRGCRPYEQCRTN</sequence>